<dbReference type="Proteomes" id="UP000230046">
    <property type="component" value="Unassembled WGS sequence"/>
</dbReference>
<dbReference type="PROSITE" id="PS51898">
    <property type="entry name" value="TYR_RECOMBINASE"/>
    <property type="match status" value="1"/>
</dbReference>
<dbReference type="PANTHER" id="PTHR30349">
    <property type="entry name" value="PHAGE INTEGRASE-RELATED"/>
    <property type="match status" value="1"/>
</dbReference>
<proteinExistence type="inferred from homology"/>
<sequence>MNFISIFSAFSSSKCKTKVNKTTIKSAITTLESFVDSASKGVSESTKGNYHTAVRSFHRFNKGNDIALSGITADKVKAYEWWLRKRGVCNNTISCYLRSLRAIYNKGVRARKVRDAKPFNDVFMGNEPTVKTSLKASELQRLRMLALPEGSFLAFARDLFLFSFCAMGMPPTDLARLRRSHIKGNTLTYRRQKTGRQVSIKLTGQMREIMERYRTEDSDFIFPILARHRYRSFLSQYNRALKALEQKAYLSTHLSSYTARHSWASLAYEHNIDLPVISQALGHGNTRTTQLYIAKIDNRLVDKANKKLLREIFCVPLDKRCTRSA</sequence>
<evidence type="ECO:0008006" key="10">
    <source>
        <dbReference type="Google" id="ProtNLM"/>
    </source>
</evidence>
<dbReference type="SUPFAM" id="SSF56349">
    <property type="entry name" value="DNA breaking-rejoining enzymes"/>
    <property type="match status" value="1"/>
</dbReference>
<feature type="domain" description="Core-binding (CB)" evidence="7">
    <location>
        <begin position="25"/>
        <end position="108"/>
    </location>
</feature>
<dbReference type="InterPro" id="IPR044068">
    <property type="entry name" value="CB"/>
</dbReference>
<dbReference type="Gene3D" id="1.10.443.10">
    <property type="entry name" value="Intergrase catalytic core"/>
    <property type="match status" value="1"/>
</dbReference>
<evidence type="ECO:0000313" key="8">
    <source>
        <dbReference type="EMBL" id="PIK19892.1"/>
    </source>
</evidence>
<dbReference type="InterPro" id="IPR011010">
    <property type="entry name" value="DNA_brk_join_enz"/>
</dbReference>
<keyword evidence="4" id="KW-0233">DNA recombination</keyword>
<dbReference type="InterPro" id="IPR002104">
    <property type="entry name" value="Integrase_catalytic"/>
</dbReference>
<dbReference type="PANTHER" id="PTHR30349:SF64">
    <property type="entry name" value="PROPHAGE INTEGRASE INTD-RELATED"/>
    <property type="match status" value="1"/>
</dbReference>
<organism evidence="8 9">
    <name type="scientific">Prevotella intermedia</name>
    <dbReference type="NCBI Taxonomy" id="28131"/>
    <lineage>
        <taxon>Bacteria</taxon>
        <taxon>Pseudomonadati</taxon>
        <taxon>Bacteroidota</taxon>
        <taxon>Bacteroidia</taxon>
        <taxon>Bacteroidales</taxon>
        <taxon>Prevotellaceae</taxon>
        <taxon>Prevotella</taxon>
    </lineage>
</organism>
<evidence type="ECO:0000256" key="5">
    <source>
        <dbReference type="PROSITE-ProRule" id="PRU01248"/>
    </source>
</evidence>
<comment type="caution">
    <text evidence="8">The sequence shown here is derived from an EMBL/GenBank/DDBJ whole genome shotgun (WGS) entry which is preliminary data.</text>
</comment>
<reference evidence="8 9" key="1">
    <citation type="submission" date="2017-11" db="EMBL/GenBank/DDBJ databases">
        <title>Genome sequencing of Prevotella intermedia KCOM 1653.</title>
        <authorList>
            <person name="Kook J.-K."/>
            <person name="Park S.-N."/>
            <person name="Lim Y.K."/>
        </authorList>
    </citation>
    <scope>NUCLEOTIDE SEQUENCE [LARGE SCALE GENOMIC DNA]</scope>
    <source>
        <strain evidence="8 9">KCOM 1653</strain>
    </source>
</reference>
<accession>A0A2G8I8P1</accession>
<dbReference type="CDD" id="cd01185">
    <property type="entry name" value="INTN1_C_like"/>
    <property type="match status" value="1"/>
</dbReference>
<keyword evidence="3 5" id="KW-0238">DNA-binding</keyword>
<name>A0A2G8I8P1_PREIN</name>
<dbReference type="RefSeq" id="WP_099835137.1">
    <property type="nucleotide sequence ID" value="NZ_PEKN01000001.1"/>
</dbReference>
<evidence type="ECO:0000256" key="3">
    <source>
        <dbReference type="ARBA" id="ARBA00023125"/>
    </source>
</evidence>
<dbReference type="InterPro" id="IPR013762">
    <property type="entry name" value="Integrase-like_cat_sf"/>
</dbReference>
<evidence type="ECO:0000259" key="6">
    <source>
        <dbReference type="PROSITE" id="PS51898"/>
    </source>
</evidence>
<dbReference type="Pfam" id="PF13102">
    <property type="entry name" value="Phage_int_SAM_5"/>
    <property type="match status" value="1"/>
</dbReference>
<evidence type="ECO:0000313" key="9">
    <source>
        <dbReference type="Proteomes" id="UP000230046"/>
    </source>
</evidence>
<dbReference type="Pfam" id="PF00589">
    <property type="entry name" value="Phage_integrase"/>
    <property type="match status" value="1"/>
</dbReference>
<dbReference type="GO" id="GO:0015074">
    <property type="term" value="P:DNA integration"/>
    <property type="evidence" value="ECO:0007669"/>
    <property type="project" value="UniProtKB-KW"/>
</dbReference>
<evidence type="ECO:0000256" key="2">
    <source>
        <dbReference type="ARBA" id="ARBA00022908"/>
    </source>
</evidence>
<dbReference type="GO" id="GO:0003677">
    <property type="term" value="F:DNA binding"/>
    <property type="evidence" value="ECO:0007669"/>
    <property type="project" value="UniProtKB-UniRule"/>
</dbReference>
<gene>
    <name evidence="8" type="ORF">CTI18_00270</name>
</gene>
<dbReference type="InterPro" id="IPR025269">
    <property type="entry name" value="SAM-like_dom"/>
</dbReference>
<keyword evidence="2" id="KW-0229">DNA integration</keyword>
<dbReference type="GO" id="GO:0006310">
    <property type="term" value="P:DNA recombination"/>
    <property type="evidence" value="ECO:0007669"/>
    <property type="project" value="UniProtKB-KW"/>
</dbReference>
<dbReference type="InterPro" id="IPR010998">
    <property type="entry name" value="Integrase_recombinase_N"/>
</dbReference>
<protein>
    <recommendedName>
        <fullName evidence="10">Recombinase</fullName>
    </recommendedName>
</protein>
<evidence type="ECO:0000256" key="4">
    <source>
        <dbReference type="ARBA" id="ARBA00023172"/>
    </source>
</evidence>
<feature type="domain" description="Tyr recombinase" evidence="6">
    <location>
        <begin position="129"/>
        <end position="305"/>
    </location>
</feature>
<dbReference type="Gene3D" id="1.10.150.130">
    <property type="match status" value="1"/>
</dbReference>
<dbReference type="PROSITE" id="PS51900">
    <property type="entry name" value="CB"/>
    <property type="match status" value="1"/>
</dbReference>
<comment type="similarity">
    <text evidence="1">Belongs to the 'phage' integrase family.</text>
</comment>
<dbReference type="InterPro" id="IPR050090">
    <property type="entry name" value="Tyrosine_recombinase_XerCD"/>
</dbReference>
<dbReference type="AlphaFoldDB" id="A0A2G8I8P1"/>
<dbReference type="EMBL" id="PEKN01000001">
    <property type="protein sequence ID" value="PIK19892.1"/>
    <property type="molecule type" value="Genomic_DNA"/>
</dbReference>
<evidence type="ECO:0000259" key="7">
    <source>
        <dbReference type="PROSITE" id="PS51900"/>
    </source>
</evidence>
<evidence type="ECO:0000256" key="1">
    <source>
        <dbReference type="ARBA" id="ARBA00008857"/>
    </source>
</evidence>